<reference evidence="2 3" key="1">
    <citation type="submission" date="2015-10" db="EMBL/GenBank/DDBJ databases">
        <title>Genome analyses suggest a sexual origin of heterokaryosis in a supposedly ancient asexual fungus.</title>
        <authorList>
            <person name="Ropars J."/>
            <person name="Sedzielewska K."/>
            <person name="Noel J."/>
            <person name="Charron P."/>
            <person name="Farinelli L."/>
            <person name="Marton T."/>
            <person name="Kruger M."/>
            <person name="Pelin A."/>
            <person name="Brachmann A."/>
            <person name="Corradi N."/>
        </authorList>
    </citation>
    <scope>NUCLEOTIDE SEQUENCE [LARGE SCALE GENOMIC DNA]</scope>
    <source>
        <strain evidence="2 3">A4</strain>
    </source>
</reference>
<keyword evidence="1" id="KW-1133">Transmembrane helix</keyword>
<keyword evidence="1" id="KW-0472">Membrane</keyword>
<keyword evidence="3" id="KW-1185">Reference proteome</keyword>
<protein>
    <submittedName>
        <fullName evidence="2">Uncharacterized protein</fullName>
    </submittedName>
</protein>
<gene>
    <name evidence="2" type="ORF">RhiirA4_466344</name>
</gene>
<feature type="transmembrane region" description="Helical" evidence="1">
    <location>
        <begin position="27"/>
        <end position="49"/>
    </location>
</feature>
<evidence type="ECO:0000313" key="2">
    <source>
        <dbReference type="EMBL" id="PKY50072.1"/>
    </source>
</evidence>
<sequence>MQNIEITVATGYNEPPFQRVWFVMAKYVANIFAGFIEIGHLVLVSIIRVRVLKRVLEKR</sequence>
<dbReference type="Proteomes" id="UP000234323">
    <property type="component" value="Unassembled WGS sequence"/>
</dbReference>
<evidence type="ECO:0000256" key="1">
    <source>
        <dbReference type="SAM" id="Phobius"/>
    </source>
</evidence>
<name>A0A2I1GTU9_9GLOM</name>
<proteinExistence type="predicted"/>
<accession>A0A2I1GTU9</accession>
<organism evidence="2 3">
    <name type="scientific">Rhizophagus irregularis</name>
    <dbReference type="NCBI Taxonomy" id="588596"/>
    <lineage>
        <taxon>Eukaryota</taxon>
        <taxon>Fungi</taxon>
        <taxon>Fungi incertae sedis</taxon>
        <taxon>Mucoromycota</taxon>
        <taxon>Glomeromycotina</taxon>
        <taxon>Glomeromycetes</taxon>
        <taxon>Glomerales</taxon>
        <taxon>Glomeraceae</taxon>
        <taxon>Rhizophagus</taxon>
    </lineage>
</organism>
<comment type="caution">
    <text evidence="2">The sequence shown here is derived from an EMBL/GenBank/DDBJ whole genome shotgun (WGS) entry which is preliminary data.</text>
</comment>
<dbReference type="AlphaFoldDB" id="A0A2I1GTU9"/>
<keyword evidence="1" id="KW-0812">Transmembrane</keyword>
<dbReference type="EMBL" id="LLXI01000820">
    <property type="protein sequence ID" value="PKY50072.1"/>
    <property type="molecule type" value="Genomic_DNA"/>
</dbReference>
<evidence type="ECO:0000313" key="3">
    <source>
        <dbReference type="Proteomes" id="UP000234323"/>
    </source>
</evidence>